<name>A0A1H5T364_XYLRU</name>
<dbReference type="AlphaFoldDB" id="A0A1H5T364"/>
<proteinExistence type="predicted"/>
<dbReference type="Proteomes" id="UP000236735">
    <property type="component" value="Unassembled WGS sequence"/>
</dbReference>
<protein>
    <submittedName>
        <fullName evidence="1">Uncharacterized protein</fullName>
    </submittedName>
</protein>
<evidence type="ECO:0000313" key="1">
    <source>
        <dbReference type="EMBL" id="SEF57243.1"/>
    </source>
</evidence>
<organism evidence="1 2">
    <name type="scientific">Xylanibacter ruminicola</name>
    <name type="common">Prevotella ruminicola</name>
    <dbReference type="NCBI Taxonomy" id="839"/>
    <lineage>
        <taxon>Bacteria</taxon>
        <taxon>Pseudomonadati</taxon>
        <taxon>Bacteroidota</taxon>
        <taxon>Bacteroidia</taxon>
        <taxon>Bacteroidales</taxon>
        <taxon>Prevotellaceae</taxon>
        <taxon>Xylanibacter</taxon>
    </lineage>
</organism>
<dbReference type="RefSeq" id="WP_177172018.1">
    <property type="nucleotide sequence ID" value="NZ_FNUV01000002.1"/>
</dbReference>
<dbReference type="EMBL" id="FNUV01000002">
    <property type="protein sequence ID" value="SEF57243.1"/>
    <property type="molecule type" value="Genomic_DNA"/>
</dbReference>
<sequence length="58" mass="6780">MKNLEMFKMSKAQMNNVNGGRSNACTRLQQMANGDESANWGPRQWDAWAELWEKNCWD</sequence>
<accession>A0A1H5T364</accession>
<reference evidence="1 2" key="1">
    <citation type="submission" date="2016-10" db="EMBL/GenBank/DDBJ databases">
        <authorList>
            <person name="de Groot N.N."/>
        </authorList>
    </citation>
    <scope>NUCLEOTIDE SEQUENCE [LARGE SCALE GENOMIC DNA]</scope>
    <source>
        <strain evidence="1 2">AR32</strain>
    </source>
</reference>
<gene>
    <name evidence="1" type="ORF">SAMN05216354_0842</name>
</gene>
<evidence type="ECO:0000313" key="2">
    <source>
        <dbReference type="Proteomes" id="UP000236735"/>
    </source>
</evidence>